<evidence type="ECO:0000313" key="1">
    <source>
        <dbReference type="EMBL" id="KAK0544343.1"/>
    </source>
</evidence>
<comment type="caution">
    <text evidence="1">The sequence shown here is derived from an EMBL/GenBank/DDBJ whole genome shotgun (WGS) entry which is preliminary data.</text>
</comment>
<organism evidence="1 2">
    <name type="scientific">Tilletia horrida</name>
    <dbReference type="NCBI Taxonomy" id="155126"/>
    <lineage>
        <taxon>Eukaryota</taxon>
        <taxon>Fungi</taxon>
        <taxon>Dikarya</taxon>
        <taxon>Basidiomycota</taxon>
        <taxon>Ustilaginomycotina</taxon>
        <taxon>Exobasidiomycetes</taxon>
        <taxon>Tilletiales</taxon>
        <taxon>Tilletiaceae</taxon>
        <taxon>Tilletia</taxon>
    </lineage>
</organism>
<reference evidence="1" key="1">
    <citation type="journal article" date="2023" name="PhytoFront">
        <title>Draft Genome Resources of Seven Strains of Tilletia horrida, Causal Agent of Kernel Smut of Rice.</title>
        <authorList>
            <person name="Khanal S."/>
            <person name="Antony Babu S."/>
            <person name="Zhou X.G."/>
        </authorList>
    </citation>
    <scope>NUCLEOTIDE SEQUENCE</scope>
    <source>
        <strain evidence="1">TX6</strain>
    </source>
</reference>
<protein>
    <submittedName>
        <fullName evidence="1">Uncharacterized protein</fullName>
    </submittedName>
</protein>
<name>A0AAN6GK32_9BASI</name>
<dbReference type="AlphaFoldDB" id="A0AAN6GK32"/>
<keyword evidence="2" id="KW-1185">Reference proteome</keyword>
<dbReference type="EMBL" id="JAPDMZ010000288">
    <property type="protein sequence ID" value="KAK0544343.1"/>
    <property type="molecule type" value="Genomic_DNA"/>
</dbReference>
<evidence type="ECO:0000313" key="2">
    <source>
        <dbReference type="Proteomes" id="UP001176517"/>
    </source>
</evidence>
<gene>
    <name evidence="1" type="ORF">OC846_006103</name>
</gene>
<dbReference type="Proteomes" id="UP001176517">
    <property type="component" value="Unassembled WGS sequence"/>
</dbReference>
<sequence length="71" mass="8316">MFTHSLRLALVASPSRLSATLRRGWQTYDEATEKALAFYRPTGRAWHREDRFSTNDRERVLFDVRSGLSEE</sequence>
<accession>A0AAN6GK32</accession>
<proteinExistence type="predicted"/>